<dbReference type="RefSeq" id="WP_220220719.1">
    <property type="nucleotide sequence ID" value="NZ_CP048268.1"/>
</dbReference>
<proteinExistence type="predicted"/>
<keyword evidence="1 3" id="KW-0378">Hydrolase</keyword>
<dbReference type="GO" id="GO:0016787">
    <property type="term" value="F:hydrolase activity"/>
    <property type="evidence" value="ECO:0007669"/>
    <property type="project" value="UniProtKB-KW"/>
</dbReference>
<sequence length="261" mass="29484">MTTIINDVLYDEKKQLATDIYLPEKTNAETKILLFWHGGGWFRGDKSNLKDYCTQITEQNFIVFAPNYSLAPKHIFPAAHNDSVTFVNWLLNSSYGQNRTNAVTQLGASSGGVMALFLAGKYGFPTVTWSAPVSFSSWMKNHQDVRPSQQANFEFGITDLKQINDAFYKYFTLTYTGTDKQETLKKLDAQSYDYDNLGRLLMLNSTNELSPTDYLLDFISQLAKADHSVDLKLIAGKRHAMSYASDYLAESISYLAKKPVK</sequence>
<dbReference type="Proteomes" id="UP000826550">
    <property type="component" value="Chromosome"/>
</dbReference>
<dbReference type="InterPro" id="IPR049492">
    <property type="entry name" value="BD-FAE-like_dom"/>
</dbReference>
<dbReference type="Gene3D" id="3.40.50.1820">
    <property type="entry name" value="alpha/beta hydrolase"/>
    <property type="match status" value="1"/>
</dbReference>
<evidence type="ECO:0000313" key="4">
    <source>
        <dbReference type="Proteomes" id="UP000826550"/>
    </source>
</evidence>
<accession>A0ABX8W453</accession>
<name>A0ABX8W453_9LACO</name>
<dbReference type="EMBL" id="CP048268">
    <property type="protein sequence ID" value="QYN52252.1"/>
    <property type="molecule type" value="Genomic_DNA"/>
</dbReference>
<protein>
    <submittedName>
        <fullName evidence="3">Alpha/beta hydrolase</fullName>
    </submittedName>
</protein>
<reference evidence="3 4" key="1">
    <citation type="submission" date="2020-01" db="EMBL/GenBank/DDBJ databases">
        <title>Vast differences in strain-level diversity in the gut microbiota of two closely related honey bee species.</title>
        <authorList>
            <person name="Ellegaard K.M."/>
            <person name="Suenami S."/>
            <person name="Miyazaki R."/>
            <person name="Engel P."/>
        </authorList>
    </citation>
    <scope>NUCLEOTIDE SEQUENCE [LARGE SCALE GENOMIC DNA]</scope>
    <source>
        <strain evidence="3 4">ESL0416</strain>
    </source>
</reference>
<dbReference type="InterPro" id="IPR050300">
    <property type="entry name" value="GDXG_lipolytic_enzyme"/>
</dbReference>
<evidence type="ECO:0000259" key="2">
    <source>
        <dbReference type="Pfam" id="PF20434"/>
    </source>
</evidence>
<keyword evidence="4" id="KW-1185">Reference proteome</keyword>
<evidence type="ECO:0000256" key="1">
    <source>
        <dbReference type="ARBA" id="ARBA00022801"/>
    </source>
</evidence>
<organism evidence="3 4">
    <name type="scientific">Lactobacillus panisapium</name>
    <dbReference type="NCBI Taxonomy" id="2012495"/>
    <lineage>
        <taxon>Bacteria</taxon>
        <taxon>Bacillati</taxon>
        <taxon>Bacillota</taxon>
        <taxon>Bacilli</taxon>
        <taxon>Lactobacillales</taxon>
        <taxon>Lactobacillaceae</taxon>
        <taxon>Lactobacillus</taxon>
    </lineage>
</organism>
<dbReference type="SUPFAM" id="SSF53474">
    <property type="entry name" value="alpha/beta-Hydrolases"/>
    <property type="match status" value="1"/>
</dbReference>
<dbReference type="Pfam" id="PF20434">
    <property type="entry name" value="BD-FAE"/>
    <property type="match status" value="1"/>
</dbReference>
<dbReference type="InterPro" id="IPR029058">
    <property type="entry name" value="AB_hydrolase_fold"/>
</dbReference>
<dbReference type="PANTHER" id="PTHR48081">
    <property type="entry name" value="AB HYDROLASE SUPERFAMILY PROTEIN C4A8.06C"/>
    <property type="match status" value="1"/>
</dbReference>
<evidence type="ECO:0000313" key="3">
    <source>
        <dbReference type="EMBL" id="QYN52252.1"/>
    </source>
</evidence>
<feature type="domain" description="BD-FAE-like" evidence="2">
    <location>
        <begin position="19"/>
        <end position="126"/>
    </location>
</feature>
<gene>
    <name evidence="3" type="ORF">GYM71_01900</name>
</gene>